<dbReference type="Proteomes" id="UP001385951">
    <property type="component" value="Unassembled WGS sequence"/>
</dbReference>
<accession>A0AAW0FGB6</accession>
<dbReference type="EMBL" id="JASBNA010000053">
    <property type="protein sequence ID" value="KAK7680053.1"/>
    <property type="molecule type" value="Genomic_DNA"/>
</dbReference>
<evidence type="ECO:0000313" key="1">
    <source>
        <dbReference type="EMBL" id="KAK7680053.1"/>
    </source>
</evidence>
<organism evidence="1 2">
    <name type="scientific">Cerrena zonata</name>
    <dbReference type="NCBI Taxonomy" id="2478898"/>
    <lineage>
        <taxon>Eukaryota</taxon>
        <taxon>Fungi</taxon>
        <taxon>Dikarya</taxon>
        <taxon>Basidiomycota</taxon>
        <taxon>Agaricomycotina</taxon>
        <taxon>Agaricomycetes</taxon>
        <taxon>Polyporales</taxon>
        <taxon>Cerrenaceae</taxon>
        <taxon>Cerrena</taxon>
    </lineage>
</organism>
<reference evidence="1 2" key="1">
    <citation type="submission" date="2022-09" db="EMBL/GenBank/DDBJ databases">
        <authorList>
            <person name="Palmer J.M."/>
        </authorList>
    </citation>
    <scope>NUCLEOTIDE SEQUENCE [LARGE SCALE GENOMIC DNA]</scope>
    <source>
        <strain evidence="1 2">DSM 7382</strain>
    </source>
</reference>
<proteinExistence type="predicted"/>
<protein>
    <submittedName>
        <fullName evidence="1">Uncharacterized protein</fullName>
    </submittedName>
</protein>
<evidence type="ECO:0000313" key="2">
    <source>
        <dbReference type="Proteomes" id="UP001385951"/>
    </source>
</evidence>
<sequence length="421" mass="48432">MRKWKACILQREDSEEYFAKLSEFVGPARVAKWGEEEQLMQSQRDESPEVMDRLDVSEEKAQGKIEIQRRLAETEDESTLSNGTAAWLALGLKLEEQQIELLNDVRKKDTQSTYERQLALQSKRHQLQSKIDSFITQSVDYIGSLAQSPSALIDDSWFDEDTDRDNPVGTVLSRSDLPPVESIFPETIPLPLPSSYSEQRYQGQLAGIAQCELELRTGQANDALHELRVAIAHRSFIFRSRVRKNAPTTGYSERLRSYGDAHAIRMTIDHAAKVYSTCRKAMITLGASSTLLDKYKVLRKEDLAASTAVVDPNARGQSQAELSWIWQTSTQSSSTPEFMEEMLRVNWLRAKARRDRWKEEKILLKSEMQWTRNYFKHTEKTWLDRSKDTTVGAECYALRQAYNWRRFAHLAQKALETMDHA</sequence>
<keyword evidence="2" id="KW-1185">Reference proteome</keyword>
<comment type="caution">
    <text evidence="1">The sequence shown here is derived from an EMBL/GenBank/DDBJ whole genome shotgun (WGS) entry which is preliminary data.</text>
</comment>
<name>A0AAW0FGB6_9APHY</name>
<gene>
    <name evidence="1" type="ORF">QCA50_016999</name>
</gene>
<dbReference type="AlphaFoldDB" id="A0AAW0FGB6"/>